<reference evidence="10 11" key="1">
    <citation type="submission" date="2015-11" db="EMBL/GenBank/DDBJ databases">
        <title>Genomic Taxonomy of the Vibrionaceae.</title>
        <authorList>
            <person name="Gomez-Gil B."/>
            <person name="Enciso-Ibarra J."/>
        </authorList>
    </citation>
    <scope>NUCLEOTIDE SEQUENCE [LARGE SCALE GENOMIC DNA]</scope>
    <source>
        <strain evidence="10 11">CAIM 912</strain>
    </source>
</reference>
<dbReference type="GO" id="GO:0009055">
    <property type="term" value="F:electron transfer activity"/>
    <property type="evidence" value="ECO:0007669"/>
    <property type="project" value="InterPro"/>
</dbReference>
<evidence type="ECO:0000256" key="2">
    <source>
        <dbReference type="ARBA" id="ARBA00022617"/>
    </source>
</evidence>
<keyword evidence="11" id="KW-1185">Reference proteome</keyword>
<evidence type="ECO:0000256" key="7">
    <source>
        <dbReference type="SAM" id="MobiDB-lite"/>
    </source>
</evidence>
<dbReference type="Proteomes" id="UP000070529">
    <property type="component" value="Unassembled WGS sequence"/>
</dbReference>
<dbReference type="InterPro" id="IPR009056">
    <property type="entry name" value="Cyt_c-like_dom"/>
</dbReference>
<dbReference type="GO" id="GO:0020037">
    <property type="term" value="F:heme binding"/>
    <property type="evidence" value="ECO:0007669"/>
    <property type="project" value="InterPro"/>
</dbReference>
<dbReference type="Pfam" id="PF03150">
    <property type="entry name" value="CCP_MauG"/>
    <property type="match status" value="1"/>
</dbReference>
<evidence type="ECO:0000313" key="11">
    <source>
        <dbReference type="Proteomes" id="UP000070529"/>
    </source>
</evidence>
<dbReference type="STRING" id="294935.ATN88_19915"/>
<comment type="caution">
    <text evidence="10">The sequence shown here is derived from an EMBL/GenBank/DDBJ whole genome shotgun (WGS) entry which is preliminary data.</text>
</comment>
<feature type="chain" id="PRO_5007465818" evidence="8">
    <location>
        <begin position="23"/>
        <end position="504"/>
    </location>
</feature>
<evidence type="ECO:0000259" key="9">
    <source>
        <dbReference type="PROSITE" id="PS51007"/>
    </source>
</evidence>
<evidence type="ECO:0000256" key="4">
    <source>
        <dbReference type="ARBA" id="ARBA00023002"/>
    </source>
</evidence>
<dbReference type="PANTHER" id="PTHR30600">
    <property type="entry name" value="CYTOCHROME C PEROXIDASE-RELATED"/>
    <property type="match status" value="1"/>
</dbReference>
<keyword evidence="3 6" id="KW-0479">Metal-binding</keyword>
<proteinExistence type="predicted"/>
<accession>A0A135I9E4</accession>
<keyword evidence="2 6" id="KW-0349">Heme</keyword>
<dbReference type="GO" id="GO:0046872">
    <property type="term" value="F:metal ion binding"/>
    <property type="evidence" value="ECO:0007669"/>
    <property type="project" value="UniProtKB-KW"/>
</dbReference>
<feature type="signal peptide" evidence="8">
    <location>
        <begin position="1"/>
        <end position="22"/>
    </location>
</feature>
<dbReference type="GO" id="GO:0030313">
    <property type="term" value="C:cell envelope"/>
    <property type="evidence" value="ECO:0007669"/>
    <property type="project" value="UniProtKB-SubCell"/>
</dbReference>
<dbReference type="SUPFAM" id="SSF46626">
    <property type="entry name" value="Cytochrome c"/>
    <property type="match status" value="2"/>
</dbReference>
<keyword evidence="5 6" id="KW-0408">Iron</keyword>
<evidence type="ECO:0000256" key="8">
    <source>
        <dbReference type="SAM" id="SignalP"/>
    </source>
</evidence>
<evidence type="ECO:0000256" key="6">
    <source>
        <dbReference type="PROSITE-ProRule" id="PRU00433"/>
    </source>
</evidence>
<feature type="compositionally biased region" description="Polar residues" evidence="7">
    <location>
        <begin position="158"/>
        <end position="171"/>
    </location>
</feature>
<dbReference type="PROSITE" id="PS51007">
    <property type="entry name" value="CYTC"/>
    <property type="match status" value="1"/>
</dbReference>
<dbReference type="Gene3D" id="1.10.760.10">
    <property type="entry name" value="Cytochrome c-like domain"/>
    <property type="match status" value="2"/>
</dbReference>
<dbReference type="GO" id="GO:0004130">
    <property type="term" value="F:cytochrome-c peroxidase activity"/>
    <property type="evidence" value="ECO:0007669"/>
    <property type="project" value="TreeGrafter"/>
</dbReference>
<keyword evidence="4" id="KW-0560">Oxidoreductase</keyword>
<comment type="subcellular location">
    <subcellularLocation>
        <location evidence="1">Cell envelope</location>
    </subcellularLocation>
</comment>
<dbReference type="OrthoDB" id="9805202at2"/>
<dbReference type="InterPro" id="IPR036909">
    <property type="entry name" value="Cyt_c-like_dom_sf"/>
</dbReference>
<evidence type="ECO:0000256" key="1">
    <source>
        <dbReference type="ARBA" id="ARBA00004196"/>
    </source>
</evidence>
<dbReference type="InterPro" id="IPR004852">
    <property type="entry name" value="Di-haem_cyt_c_peroxidsae"/>
</dbReference>
<dbReference type="InterPro" id="IPR051395">
    <property type="entry name" value="Cytochrome_c_Peroxidase/MauG"/>
</dbReference>
<dbReference type="EMBL" id="LNTY01000030">
    <property type="protein sequence ID" value="KXF82073.1"/>
    <property type="molecule type" value="Genomic_DNA"/>
</dbReference>
<keyword evidence="10" id="KW-0575">Peroxidase</keyword>
<keyword evidence="8" id="KW-0732">Signal</keyword>
<feature type="domain" description="Cytochrome c" evidence="9">
    <location>
        <begin position="291"/>
        <end position="468"/>
    </location>
</feature>
<evidence type="ECO:0000256" key="3">
    <source>
        <dbReference type="ARBA" id="ARBA00022723"/>
    </source>
</evidence>
<dbReference type="AlphaFoldDB" id="A0A135I9E4"/>
<sequence>MRVLKFASTVLITVGVSTSATLAWSQTDHSTIDVADHIALDKLIDEQGLRGNPAEGRDLPSINDPLAQLGKKLFFTKGLSGDKDVACVSCHHPMLGGSDELSLPVGVNAKRPEVLGVGRVDEDGLPDVPRNSPTVFNLGLWDTTLFWDSRLESMGQEPGQNGAASSISTPDSGLGVADPLAGPNLATAQARFPVTSQAEMRDTTFEAGSRNEAVRQHLAARLGDYGIGEGELAVNNWLAEFQKAFNLVADAQTLITYENIALAIGEYERSMVFVNSPWQQYVDGNRNALSADEIAGATLFLTRAEMGGAGCANCHSGTFFTDGETHAIGFPQIGVGKGVVNDDDFGREMATGNSEERYRFRTPGLLNVEVTKPYGHAGAYQTLKDVVDHHVNPTEAVKAYFAKGGWCALPQFEGLADCENAYPHAVENTKLAVEKTELERAFAISKLPYIWLSEKERWQLVAFLEALTDPCVKDRTCMSPWIADESDDVDNLLLIATDVNGTPL</sequence>
<evidence type="ECO:0000256" key="5">
    <source>
        <dbReference type="ARBA" id="ARBA00023004"/>
    </source>
</evidence>
<evidence type="ECO:0000313" key="10">
    <source>
        <dbReference type="EMBL" id="KXF82073.1"/>
    </source>
</evidence>
<gene>
    <name evidence="10" type="ORF">ATN88_19915</name>
</gene>
<organism evidence="10 11">
    <name type="scientific">Enterovibrio coralii</name>
    <dbReference type="NCBI Taxonomy" id="294935"/>
    <lineage>
        <taxon>Bacteria</taxon>
        <taxon>Pseudomonadati</taxon>
        <taxon>Pseudomonadota</taxon>
        <taxon>Gammaproteobacteria</taxon>
        <taxon>Vibrionales</taxon>
        <taxon>Vibrionaceae</taxon>
        <taxon>Enterovibrio</taxon>
    </lineage>
</organism>
<protein>
    <submittedName>
        <fullName evidence="10">Cytochrome C peroxidase</fullName>
    </submittedName>
</protein>
<dbReference type="RefSeq" id="WP_067414819.1">
    <property type="nucleotide sequence ID" value="NZ_LNTY01000030.1"/>
</dbReference>
<feature type="region of interest" description="Disordered" evidence="7">
    <location>
        <begin position="153"/>
        <end position="180"/>
    </location>
</feature>
<name>A0A135I9E4_9GAMM</name>